<dbReference type="Pfam" id="PF25023">
    <property type="entry name" value="TEN_YD-shell"/>
    <property type="match status" value="2"/>
</dbReference>
<dbReference type="InterPro" id="IPR006530">
    <property type="entry name" value="YD"/>
</dbReference>
<feature type="domain" description="Teneurin-like YD-shell" evidence="2">
    <location>
        <begin position="294"/>
        <end position="502"/>
    </location>
</feature>
<dbReference type="InterPro" id="IPR022385">
    <property type="entry name" value="Rhs_assc_core"/>
</dbReference>
<comment type="caution">
    <text evidence="3">The sequence shown here is derived from an EMBL/GenBank/DDBJ whole genome shotgun (WGS) entry which is preliminary data.</text>
</comment>
<reference evidence="4" key="1">
    <citation type="journal article" date="2019" name="Int. J. Syst. Evol. Microbiol.">
        <title>The Global Catalogue of Microorganisms (GCM) 10K type strain sequencing project: providing services to taxonomists for standard genome sequencing and annotation.</title>
        <authorList>
            <consortium name="The Broad Institute Genomics Platform"/>
            <consortium name="The Broad Institute Genome Sequencing Center for Infectious Disease"/>
            <person name="Wu L."/>
            <person name="Ma J."/>
        </authorList>
    </citation>
    <scope>NUCLEOTIDE SEQUENCE [LARGE SCALE GENOMIC DNA]</scope>
    <source>
        <strain evidence="4">CGMCC 4.1641</strain>
    </source>
</reference>
<dbReference type="InterPro" id="IPR031325">
    <property type="entry name" value="RHS_repeat"/>
</dbReference>
<dbReference type="Gene3D" id="2.180.10.10">
    <property type="entry name" value="RHS repeat-associated core"/>
    <property type="match status" value="4"/>
</dbReference>
<organism evidence="3 4">
    <name type="scientific">Cohnella boryungensis</name>
    <dbReference type="NCBI Taxonomy" id="768479"/>
    <lineage>
        <taxon>Bacteria</taxon>
        <taxon>Bacillati</taxon>
        <taxon>Bacillota</taxon>
        <taxon>Bacilli</taxon>
        <taxon>Bacillales</taxon>
        <taxon>Paenibacillaceae</taxon>
        <taxon>Cohnella</taxon>
    </lineage>
</organism>
<sequence length="847" mass="94235">MEYNRAKRWPVPIQVTSKTKQGASQSTASTVSRTFDDYGNVLTETDPYNNTTLYTYDAATHLLSTSTAPVKAGLSLYTELERYPTTNSIKTVRLKENNASGALKGQTSYSYDSYGNPITVTLKDDARDIVVSNEYDFTLYKAGYPTRQSIQVTGSDNQNTLVSQQFQYKLATGEMTSYTDGKGQVTQYEFDKLGRVTKVIHPDQSAASAVFDDSQNQVTAVDETGVMSVVKWNPLGLKVAEGIVGKATTAYGYDGDGRLSYSEDGAGNRSTYTYDAWDRVVRTQLPGTDNAYATVQYDDIQRTVQTTDPEGNIVKETVDLLGRPIQQEALNAAGALMSKAIYTYDYVGNPLTQTDAKGFKTSYAYDVLGRLVTVTDPEASATQYAYTMAGNLKETQYPDQNKVTKQYDQMGRVIRKTDPSGGVESYFYDANSNLSKVIDRKGQVRTYGYNNRDMQTSSATSQETIVLGYDSAGRRVWMQDGTGKTQYSYEPGSGWLKSVTYPDTRQTQYEYDSRGIRTKMTDPFGVVTAYRYDARNQLDAVGPAVNNWDATYTYKKNGLSSSTQLRNGILSTYGYDERNLTSLTQTKAGSAIGAFAYQYDQNRNQTGKTENASVYTFGYDPLNRIATSTQFNEKYTYDLRGNRQTLESDALPNLATMNYSYDDRDRLTQVMTEGNGSVVYRYNGDGLLTERTEAGVTTRYYYDGANIIAEGTVSNGTVTHKASYIRGNALVARVDANGNKAYYSHNGHGDVTGLTDGAGNVLNTYTYDIWGNSLTESETVPNLFRYSGEYWDDTTGLQYLRARWYDPSVGRFINEDSYEGQLNNPLTLNLYTYAQNNPLIYTDPTGH</sequence>
<evidence type="ECO:0000313" key="3">
    <source>
        <dbReference type="EMBL" id="MFC4305341.1"/>
    </source>
</evidence>
<dbReference type="EMBL" id="JBHSED010000038">
    <property type="protein sequence ID" value="MFC4305341.1"/>
    <property type="molecule type" value="Genomic_DNA"/>
</dbReference>
<evidence type="ECO:0000256" key="1">
    <source>
        <dbReference type="ARBA" id="ARBA00022737"/>
    </source>
</evidence>
<keyword evidence="4" id="KW-1185">Reference proteome</keyword>
<dbReference type="PANTHER" id="PTHR32305:SF15">
    <property type="entry name" value="PROTEIN RHSA-RELATED"/>
    <property type="match status" value="1"/>
</dbReference>
<dbReference type="InterPro" id="IPR056823">
    <property type="entry name" value="TEN-like_YD-shell"/>
</dbReference>
<dbReference type="RefSeq" id="WP_378127277.1">
    <property type="nucleotide sequence ID" value="NZ_JBHSED010000038.1"/>
</dbReference>
<feature type="non-terminal residue" evidence="3">
    <location>
        <position position="847"/>
    </location>
</feature>
<gene>
    <name evidence="3" type="ORF">ACFO1S_18070</name>
</gene>
<dbReference type="PANTHER" id="PTHR32305">
    <property type="match status" value="1"/>
</dbReference>
<dbReference type="NCBIfam" id="TIGR01643">
    <property type="entry name" value="YD_repeat_2x"/>
    <property type="match status" value="4"/>
</dbReference>
<keyword evidence="1" id="KW-0677">Repeat</keyword>
<name>A0ABV8SCQ6_9BACL</name>
<accession>A0ABV8SCQ6</accession>
<dbReference type="InterPro" id="IPR050708">
    <property type="entry name" value="T6SS_VgrG/RHS"/>
</dbReference>
<dbReference type="Pfam" id="PF05593">
    <property type="entry name" value="RHS_repeat"/>
    <property type="match status" value="1"/>
</dbReference>
<dbReference type="NCBIfam" id="TIGR03696">
    <property type="entry name" value="Rhs_assc_core"/>
    <property type="match status" value="1"/>
</dbReference>
<evidence type="ECO:0000259" key="2">
    <source>
        <dbReference type="Pfam" id="PF25023"/>
    </source>
</evidence>
<proteinExistence type="predicted"/>
<feature type="domain" description="Teneurin-like YD-shell" evidence="2">
    <location>
        <begin position="572"/>
        <end position="838"/>
    </location>
</feature>
<dbReference type="Proteomes" id="UP001595755">
    <property type="component" value="Unassembled WGS sequence"/>
</dbReference>
<evidence type="ECO:0000313" key="4">
    <source>
        <dbReference type="Proteomes" id="UP001595755"/>
    </source>
</evidence>
<protein>
    <submittedName>
        <fullName evidence="3">RHS repeat-associated core domain-containing protein</fullName>
    </submittedName>
</protein>